<protein>
    <submittedName>
        <fullName evidence="1">Uncharacterized protein</fullName>
    </submittedName>
</protein>
<name>A0ACC6D3B0_9BACT</name>
<accession>A0ACC6D3B0</accession>
<proteinExistence type="predicted"/>
<dbReference type="EMBL" id="JAQPYW010000075">
    <property type="protein sequence ID" value="MDC7157912.1"/>
    <property type="molecule type" value="Genomic_DNA"/>
</dbReference>
<gene>
    <name evidence="1" type="ORF">PQG99_08395</name>
</gene>
<evidence type="ECO:0000313" key="2">
    <source>
        <dbReference type="Proteomes" id="UP001213431"/>
    </source>
</evidence>
<feature type="non-terminal residue" evidence="1">
    <location>
        <position position="1"/>
    </location>
</feature>
<organism evidence="1 2">
    <name type="scientific">Parabacteroides johnsonii</name>
    <dbReference type="NCBI Taxonomy" id="387661"/>
    <lineage>
        <taxon>Bacteria</taxon>
        <taxon>Pseudomonadati</taxon>
        <taxon>Bacteroidota</taxon>
        <taxon>Bacteroidia</taxon>
        <taxon>Bacteroidales</taxon>
        <taxon>Tannerellaceae</taxon>
        <taxon>Parabacteroides</taxon>
    </lineage>
</organism>
<evidence type="ECO:0000313" key="1">
    <source>
        <dbReference type="EMBL" id="MDC7157912.1"/>
    </source>
</evidence>
<sequence length="65" mass="7084">ITAITALDAHQLRPEIEPDDSLEMADTACLFVIPHQVRERACPCAPHRAAKEQSASAILRESAAF</sequence>
<comment type="caution">
    <text evidence="1">The sequence shown here is derived from an EMBL/GenBank/DDBJ whole genome shotgun (WGS) entry which is preliminary data.</text>
</comment>
<keyword evidence="2" id="KW-1185">Reference proteome</keyword>
<dbReference type="Proteomes" id="UP001213431">
    <property type="component" value="Unassembled WGS sequence"/>
</dbReference>
<reference evidence="1" key="1">
    <citation type="submission" date="2023-01" db="EMBL/GenBank/DDBJ databases">
        <title>Exploring GABA producing Bacteroides strains toward improving mental health.</title>
        <authorList>
            <person name="Yousuf B."/>
            <person name="Bouhlel N.E."/>
            <person name="Mottawea W."/>
            <person name="Hammami R."/>
        </authorList>
    </citation>
    <scope>NUCLEOTIDE SEQUENCE</scope>
    <source>
        <strain evidence="1">UO.H1049</strain>
    </source>
</reference>